<evidence type="ECO:0000313" key="2">
    <source>
        <dbReference type="Proteomes" id="UP000696485"/>
    </source>
</evidence>
<dbReference type="EMBL" id="JAAAUY010001380">
    <property type="protein sequence ID" value="KAF9323044.1"/>
    <property type="molecule type" value="Genomic_DNA"/>
</dbReference>
<dbReference type="Gene3D" id="3.40.50.300">
    <property type="entry name" value="P-loop containing nucleotide triphosphate hydrolases"/>
    <property type="match status" value="1"/>
</dbReference>
<dbReference type="Proteomes" id="UP000696485">
    <property type="component" value="Unassembled WGS sequence"/>
</dbReference>
<protein>
    <recommendedName>
        <fullName evidence="3">G domain-containing protein</fullName>
    </recommendedName>
</protein>
<keyword evidence="2" id="KW-1185">Reference proteome</keyword>
<name>A0A9P5VGJ5_9FUNG</name>
<accession>A0A9P5VGJ5</accession>
<proteinExistence type="predicted"/>
<sequence>MAFAPELHPKCSVLIIGKTQAGKSTLVEHIKNYANPGYNIDRSILGNGTVSKTSVPQTFLVESTLPVYEVYKIATGETIRLDNLSAKFDDEEDYCDFVMSREKDVGMRISPQDPSSPSELVEFRFLDTPGLNSTT</sequence>
<evidence type="ECO:0008006" key="3">
    <source>
        <dbReference type="Google" id="ProtNLM"/>
    </source>
</evidence>
<comment type="caution">
    <text evidence="1">The sequence shown here is derived from an EMBL/GenBank/DDBJ whole genome shotgun (WGS) entry which is preliminary data.</text>
</comment>
<gene>
    <name evidence="1" type="ORF">BG006_001820</name>
</gene>
<evidence type="ECO:0000313" key="1">
    <source>
        <dbReference type="EMBL" id="KAF9323044.1"/>
    </source>
</evidence>
<reference evidence="1" key="1">
    <citation type="journal article" date="2020" name="Fungal Divers.">
        <title>Resolving the Mortierellaceae phylogeny through synthesis of multi-gene phylogenetics and phylogenomics.</title>
        <authorList>
            <person name="Vandepol N."/>
            <person name="Liber J."/>
            <person name="Desiro A."/>
            <person name="Na H."/>
            <person name="Kennedy M."/>
            <person name="Barry K."/>
            <person name="Grigoriev I.V."/>
            <person name="Miller A.N."/>
            <person name="O'Donnell K."/>
            <person name="Stajich J.E."/>
            <person name="Bonito G."/>
        </authorList>
    </citation>
    <scope>NUCLEOTIDE SEQUENCE</scope>
    <source>
        <strain evidence="1">NVP1</strain>
    </source>
</reference>
<dbReference type="SUPFAM" id="SSF52540">
    <property type="entry name" value="P-loop containing nucleoside triphosphate hydrolases"/>
    <property type="match status" value="1"/>
</dbReference>
<dbReference type="AlphaFoldDB" id="A0A9P5VGJ5"/>
<dbReference type="InterPro" id="IPR027417">
    <property type="entry name" value="P-loop_NTPase"/>
</dbReference>
<organism evidence="1 2">
    <name type="scientific">Podila minutissima</name>
    <dbReference type="NCBI Taxonomy" id="64525"/>
    <lineage>
        <taxon>Eukaryota</taxon>
        <taxon>Fungi</taxon>
        <taxon>Fungi incertae sedis</taxon>
        <taxon>Mucoromycota</taxon>
        <taxon>Mortierellomycotina</taxon>
        <taxon>Mortierellomycetes</taxon>
        <taxon>Mortierellales</taxon>
        <taxon>Mortierellaceae</taxon>
        <taxon>Podila</taxon>
    </lineage>
</organism>